<keyword evidence="1" id="KW-0812">Transmembrane</keyword>
<comment type="caution">
    <text evidence="2">The sequence shown here is derived from an EMBL/GenBank/DDBJ whole genome shotgun (WGS) entry which is preliminary data.</text>
</comment>
<reference evidence="3" key="1">
    <citation type="submission" date="2016-09" db="EMBL/GenBank/DDBJ databases">
        <authorList>
            <person name="Wan X."/>
            <person name="Hou S."/>
        </authorList>
    </citation>
    <scope>NUCLEOTIDE SEQUENCE [LARGE SCALE GENOMIC DNA]</scope>
    <source>
        <strain evidence="3">KH87</strain>
    </source>
</reference>
<name>A0A1E7QAE7_9GAMM</name>
<keyword evidence="1" id="KW-1133">Transmembrane helix</keyword>
<gene>
    <name evidence="2" type="ORF">BI198_07165</name>
</gene>
<evidence type="ECO:0000256" key="1">
    <source>
        <dbReference type="SAM" id="Phobius"/>
    </source>
</evidence>
<evidence type="ECO:0000313" key="3">
    <source>
        <dbReference type="Proteomes" id="UP000242258"/>
    </source>
</evidence>
<keyword evidence="1" id="KW-0472">Membrane</keyword>
<dbReference type="InterPro" id="IPR021318">
    <property type="entry name" value="DUF2919"/>
</dbReference>
<proteinExistence type="predicted"/>
<dbReference type="AlphaFoldDB" id="A0A1E7QAE7"/>
<organism evidence="2 3">
    <name type="scientific">Rheinheimera salexigens</name>
    <dbReference type="NCBI Taxonomy" id="1628148"/>
    <lineage>
        <taxon>Bacteria</taxon>
        <taxon>Pseudomonadati</taxon>
        <taxon>Pseudomonadota</taxon>
        <taxon>Gammaproteobacteria</taxon>
        <taxon>Chromatiales</taxon>
        <taxon>Chromatiaceae</taxon>
        <taxon>Rheinheimera</taxon>
    </lineage>
</organism>
<dbReference type="Pfam" id="PF11143">
    <property type="entry name" value="DUF2919"/>
    <property type="match status" value="1"/>
</dbReference>
<feature type="transmembrane region" description="Helical" evidence="1">
    <location>
        <begin position="107"/>
        <end position="131"/>
    </location>
</feature>
<dbReference type="EMBL" id="MKEK01000001">
    <property type="protein sequence ID" value="OEY70988.1"/>
    <property type="molecule type" value="Genomic_DNA"/>
</dbReference>
<dbReference type="Proteomes" id="UP000242258">
    <property type="component" value="Unassembled WGS sequence"/>
</dbReference>
<feature type="transmembrane region" description="Helical" evidence="1">
    <location>
        <begin position="34"/>
        <end position="58"/>
    </location>
</feature>
<dbReference type="OrthoDB" id="5768483at2"/>
<dbReference type="STRING" id="1628148.BI198_07165"/>
<accession>A0A1E7QAE7</accession>
<keyword evidence="3" id="KW-1185">Reference proteome</keyword>
<evidence type="ECO:0008006" key="4">
    <source>
        <dbReference type="Google" id="ProtNLM"/>
    </source>
</evidence>
<evidence type="ECO:0000313" key="2">
    <source>
        <dbReference type="EMBL" id="OEY70988.1"/>
    </source>
</evidence>
<sequence length="145" mass="16804">MRLYWLLLLLLRPYISWVLVLTLPESQRDILSLIYPLQFDFIIACAIASPLLLILAAISQRKPKGQAWWFQVWRHSRIILLLVAIIDLLLTIKHLPDQVMLDAPWRILAPIAISVGILWLMRSRTLGLVFAEWPTAEDKKKTANK</sequence>
<feature type="transmembrane region" description="Helical" evidence="1">
    <location>
        <begin position="78"/>
        <end position="95"/>
    </location>
</feature>
<protein>
    <recommendedName>
        <fullName evidence="4">DUF2919 domain-containing protein</fullName>
    </recommendedName>
</protein>